<keyword evidence="2" id="KW-0238">DNA-binding</keyword>
<proteinExistence type="predicted"/>
<protein>
    <submittedName>
        <fullName evidence="6">Transcriptional regulator, HxlR family</fullName>
    </submittedName>
</protein>
<dbReference type="PROSITE" id="PS51118">
    <property type="entry name" value="HTH_HXLR"/>
    <property type="match status" value="1"/>
</dbReference>
<feature type="domain" description="HTH hxlR-type" evidence="5">
    <location>
        <begin position="16"/>
        <end position="115"/>
    </location>
</feature>
<dbReference type="SUPFAM" id="SSF46785">
    <property type="entry name" value="Winged helix' DNA-binding domain"/>
    <property type="match status" value="1"/>
</dbReference>
<dbReference type="InterPro" id="IPR036388">
    <property type="entry name" value="WH-like_DNA-bd_sf"/>
</dbReference>
<keyword evidence="3" id="KW-0804">Transcription</keyword>
<feature type="region of interest" description="Disordered" evidence="4">
    <location>
        <begin position="147"/>
        <end position="169"/>
    </location>
</feature>
<dbReference type="Proteomes" id="UP001206895">
    <property type="component" value="Unassembled WGS sequence"/>
</dbReference>
<evidence type="ECO:0000259" key="5">
    <source>
        <dbReference type="PROSITE" id="PS51118"/>
    </source>
</evidence>
<dbReference type="EMBL" id="JAMTCJ010000002">
    <property type="protein sequence ID" value="MCP2175566.1"/>
    <property type="molecule type" value="Genomic_DNA"/>
</dbReference>
<keyword evidence="1" id="KW-0805">Transcription regulation</keyword>
<reference evidence="6 7" key="1">
    <citation type="submission" date="2022-06" db="EMBL/GenBank/DDBJ databases">
        <title>Genomic Encyclopedia of Archaeal and Bacterial Type Strains, Phase II (KMG-II): from individual species to whole genera.</title>
        <authorList>
            <person name="Goeker M."/>
        </authorList>
    </citation>
    <scope>NUCLEOTIDE SEQUENCE [LARGE SCALE GENOMIC DNA]</scope>
    <source>
        <strain evidence="6 7">DSM 44693</strain>
    </source>
</reference>
<evidence type="ECO:0000256" key="3">
    <source>
        <dbReference type="ARBA" id="ARBA00023163"/>
    </source>
</evidence>
<gene>
    <name evidence="6" type="ORF">LX13_001385</name>
</gene>
<dbReference type="PANTHER" id="PTHR33204">
    <property type="entry name" value="TRANSCRIPTIONAL REGULATOR, MARR FAMILY"/>
    <property type="match status" value="1"/>
</dbReference>
<name>A0ABT1HBE0_9NOCA</name>
<dbReference type="Pfam" id="PF01638">
    <property type="entry name" value="HxlR"/>
    <property type="match status" value="1"/>
</dbReference>
<dbReference type="InterPro" id="IPR002577">
    <property type="entry name" value="HTH_HxlR"/>
</dbReference>
<keyword evidence="7" id="KW-1185">Reference proteome</keyword>
<evidence type="ECO:0000313" key="6">
    <source>
        <dbReference type="EMBL" id="MCP2175566.1"/>
    </source>
</evidence>
<comment type="caution">
    <text evidence="6">The sequence shown here is derived from an EMBL/GenBank/DDBJ whole genome shotgun (WGS) entry which is preliminary data.</text>
</comment>
<evidence type="ECO:0000256" key="4">
    <source>
        <dbReference type="SAM" id="MobiDB-lite"/>
    </source>
</evidence>
<evidence type="ECO:0000256" key="1">
    <source>
        <dbReference type="ARBA" id="ARBA00023015"/>
    </source>
</evidence>
<dbReference type="InterPro" id="IPR036390">
    <property type="entry name" value="WH_DNA-bd_sf"/>
</dbReference>
<evidence type="ECO:0000313" key="7">
    <source>
        <dbReference type="Proteomes" id="UP001206895"/>
    </source>
</evidence>
<accession>A0ABT1HBE0</accession>
<dbReference type="CDD" id="cd00090">
    <property type="entry name" value="HTH_ARSR"/>
    <property type="match status" value="1"/>
</dbReference>
<sequence length="169" mass="18929">MTELLTDRSDWTLTNCSIANALDVIGNRVTMLLLREAFLGTRRFDDFAERVGVSESAAAKRLGELTAAGILERRPYREPGQRERHDYRLTRKGAELRVVLTALREWGDRWASGDTEPPIHTVHRDCGAAVHAEMRCTEGHLVRRRETAIAVGPAPDPITPADTAENEDR</sequence>
<dbReference type="InterPro" id="IPR011991">
    <property type="entry name" value="ArsR-like_HTH"/>
</dbReference>
<evidence type="ECO:0000256" key="2">
    <source>
        <dbReference type="ARBA" id="ARBA00023125"/>
    </source>
</evidence>
<organism evidence="6 7">
    <name type="scientific">Williamsia maris</name>
    <dbReference type="NCBI Taxonomy" id="72806"/>
    <lineage>
        <taxon>Bacteria</taxon>
        <taxon>Bacillati</taxon>
        <taxon>Actinomycetota</taxon>
        <taxon>Actinomycetes</taxon>
        <taxon>Mycobacteriales</taxon>
        <taxon>Nocardiaceae</taxon>
        <taxon>Williamsia</taxon>
    </lineage>
</organism>
<dbReference type="PANTHER" id="PTHR33204:SF18">
    <property type="entry name" value="TRANSCRIPTIONAL REGULATORY PROTEIN"/>
    <property type="match status" value="1"/>
</dbReference>
<dbReference type="RefSeq" id="WP_253660620.1">
    <property type="nucleotide sequence ID" value="NZ_BAAAJQ010000001.1"/>
</dbReference>
<dbReference type="Gene3D" id="1.10.10.10">
    <property type="entry name" value="Winged helix-like DNA-binding domain superfamily/Winged helix DNA-binding domain"/>
    <property type="match status" value="1"/>
</dbReference>